<evidence type="ECO:0000256" key="3">
    <source>
        <dbReference type="ARBA" id="ARBA00022723"/>
    </source>
</evidence>
<evidence type="ECO:0000256" key="9">
    <source>
        <dbReference type="ARBA" id="ARBA00023242"/>
    </source>
</evidence>
<dbReference type="AlphaFoldDB" id="A0A1X7R1Y4"/>
<dbReference type="GO" id="GO:0009117">
    <property type="term" value="P:nucleotide metabolic process"/>
    <property type="evidence" value="ECO:0007669"/>
    <property type="project" value="UniProtKB-KW"/>
</dbReference>
<comment type="caution">
    <text evidence="10">Lacks conserved residue(s) required for the propagation of feature annotation.</text>
</comment>
<dbReference type="Gene3D" id="3.90.950.10">
    <property type="match status" value="1"/>
</dbReference>
<dbReference type="GO" id="GO:0005737">
    <property type="term" value="C:cytoplasm"/>
    <property type="evidence" value="ECO:0007669"/>
    <property type="project" value="UniProtKB-SubCell"/>
</dbReference>
<dbReference type="Pfam" id="PF01725">
    <property type="entry name" value="Ham1p_like"/>
    <property type="match status" value="1"/>
</dbReference>
<feature type="binding site" evidence="10">
    <location>
        <begin position="72"/>
        <end position="73"/>
    </location>
    <ligand>
        <name>ITP</name>
        <dbReference type="ChEBI" id="CHEBI:61402"/>
    </ligand>
</feature>
<dbReference type="Proteomes" id="UP000196158">
    <property type="component" value="Unassembled WGS sequence"/>
</dbReference>
<dbReference type="InterPro" id="IPR029001">
    <property type="entry name" value="ITPase-like_fam"/>
</dbReference>
<dbReference type="EC" id="3.6.1.66" evidence="10"/>
<dbReference type="EMBL" id="FXLY01000003">
    <property type="protein sequence ID" value="SMN19450.1"/>
    <property type="molecule type" value="Genomic_DNA"/>
</dbReference>
<dbReference type="FunFam" id="3.90.950.10:FF:000009">
    <property type="entry name" value="Inosine triphosphate pyrophosphatase"/>
    <property type="match status" value="1"/>
</dbReference>
<evidence type="ECO:0000256" key="10">
    <source>
        <dbReference type="HAMAP-Rule" id="MF_03148"/>
    </source>
</evidence>
<dbReference type="NCBIfam" id="TIGR00042">
    <property type="entry name" value="RdgB/HAM1 family non-canonical purine NTP pyrophosphatase"/>
    <property type="match status" value="1"/>
</dbReference>
<dbReference type="GO" id="GO:0046872">
    <property type="term" value="F:metal ion binding"/>
    <property type="evidence" value="ECO:0007669"/>
    <property type="project" value="UniProtKB-KW"/>
</dbReference>
<comment type="function">
    <text evidence="10">Pyrophosphatase that hydrolyzes non-canonical purine nucleotides such as inosine triphosphate (ITP), deoxyinosine triphosphate (dITP) or xanthosine 5'-triphosphate (XTP) to their respective monophosphate derivatives. The enzyme does not distinguish between the deoxy- and ribose forms. Probably excludes non-canonical purines from RNA and DNA precursor pools, thus preventing their incorporation into RNA and DNA and avoiding chromosomal lesions.</text>
</comment>
<dbReference type="GO" id="GO:0036222">
    <property type="term" value="F:XTP diphosphatase activity"/>
    <property type="evidence" value="ECO:0007669"/>
    <property type="project" value="UniProtKB-UniRule"/>
</dbReference>
<dbReference type="InterPro" id="IPR027502">
    <property type="entry name" value="ITPase"/>
</dbReference>
<comment type="similarity">
    <text evidence="1 10 11">Belongs to the HAM1 NTPase family.</text>
</comment>
<comment type="catalytic activity">
    <reaction evidence="10">
        <text>dITP + H2O = dIMP + diphosphate + H(+)</text>
        <dbReference type="Rhea" id="RHEA:28342"/>
        <dbReference type="ChEBI" id="CHEBI:15377"/>
        <dbReference type="ChEBI" id="CHEBI:15378"/>
        <dbReference type="ChEBI" id="CHEBI:33019"/>
        <dbReference type="ChEBI" id="CHEBI:61194"/>
        <dbReference type="ChEBI" id="CHEBI:61382"/>
        <dbReference type="EC" id="3.6.1.66"/>
    </reaction>
</comment>
<keyword evidence="13" id="KW-1185">Reference proteome</keyword>
<sequence length="194" mass="21422">MATQDIVFVTGNANKLKEVKMILSSESSNFNLINEPLDLEEIQDVDLKSIAMAKCKQASEILGPNRPVFVEDTALVFDEFNGLPGAYIKWFVKSMGLSKIVQMLDSFDNKNAKAITTIAFADGKGKFHVFQGITEGSIVPSRGPTTFGWDSIFQPKESTNGQTYAEMAKEDKNLISQRGRAFAQLKTFLATEPL</sequence>
<keyword evidence="2 10" id="KW-0963">Cytoplasm</keyword>
<comment type="catalytic activity">
    <reaction evidence="10">
        <text>XTP + H2O = XMP + diphosphate + H(+)</text>
        <dbReference type="Rhea" id="RHEA:28610"/>
        <dbReference type="ChEBI" id="CHEBI:15377"/>
        <dbReference type="ChEBI" id="CHEBI:15378"/>
        <dbReference type="ChEBI" id="CHEBI:33019"/>
        <dbReference type="ChEBI" id="CHEBI:57464"/>
        <dbReference type="ChEBI" id="CHEBI:61314"/>
        <dbReference type="EC" id="3.6.1.66"/>
    </reaction>
</comment>
<keyword evidence="6 10" id="KW-0460">Magnesium</keyword>
<protein>
    <recommendedName>
        <fullName evidence="10">Inosine triphosphate pyrophosphatase</fullName>
        <shortName evidence="10">ITPase</shortName>
        <shortName evidence="10">Inosine triphosphatase</shortName>
        <ecNumber evidence="10">3.6.1.66</ecNumber>
    </recommendedName>
    <alternativeName>
        <fullName evidence="10">Non-canonical purine NTP pyrophosphatase</fullName>
    </alternativeName>
    <alternativeName>
        <fullName evidence="10">Non-standard purine NTP pyrophosphatase</fullName>
    </alternativeName>
    <alternativeName>
        <fullName evidence="10">Nucleoside-triphosphate diphosphatase</fullName>
    </alternativeName>
    <alternativeName>
        <fullName evidence="10">Nucleoside-triphosphate pyrophosphatase</fullName>
        <shortName evidence="10">NTPase</shortName>
    </alternativeName>
    <alternativeName>
        <fullName evidence="10">XTP/dITP diphosphatase</fullName>
    </alternativeName>
</protein>
<dbReference type="GO" id="GO:0009204">
    <property type="term" value="P:deoxyribonucleoside triphosphate catabolic process"/>
    <property type="evidence" value="ECO:0007669"/>
    <property type="project" value="UniProtKB-UniRule"/>
</dbReference>
<evidence type="ECO:0000313" key="13">
    <source>
        <dbReference type="Proteomes" id="UP000196158"/>
    </source>
</evidence>
<gene>
    <name evidence="10" type="primary">HAM1</name>
    <name evidence="12" type="ORF">KASA_0P06699G</name>
</gene>
<evidence type="ECO:0000256" key="8">
    <source>
        <dbReference type="ARBA" id="ARBA00023211"/>
    </source>
</evidence>
<keyword evidence="9 10" id="KW-0539">Nucleus</keyword>
<dbReference type="InterPro" id="IPR002637">
    <property type="entry name" value="RdgB/HAM1"/>
</dbReference>
<keyword evidence="8 10" id="KW-0464">Manganese</keyword>
<feature type="binding site" evidence="10">
    <location>
        <position position="41"/>
    </location>
    <ligand>
        <name>Mg(2+)</name>
        <dbReference type="ChEBI" id="CHEBI:18420"/>
    </ligand>
</feature>
<evidence type="ECO:0000256" key="2">
    <source>
        <dbReference type="ARBA" id="ARBA00022490"/>
    </source>
</evidence>
<feature type="binding site" evidence="10">
    <location>
        <position position="54"/>
    </location>
    <ligand>
        <name>ITP</name>
        <dbReference type="ChEBI" id="CHEBI:61402"/>
    </ligand>
</feature>
<dbReference type="PANTHER" id="PTHR11067:SF9">
    <property type="entry name" value="INOSINE TRIPHOSPHATE PYROPHOSPHATASE"/>
    <property type="match status" value="1"/>
</dbReference>
<feature type="binding site" evidence="10">
    <location>
        <begin position="147"/>
        <end position="150"/>
    </location>
    <ligand>
        <name>ITP</name>
        <dbReference type="ChEBI" id="CHEBI:61402"/>
    </ligand>
</feature>
<evidence type="ECO:0000256" key="5">
    <source>
        <dbReference type="ARBA" id="ARBA00022801"/>
    </source>
</evidence>
<evidence type="ECO:0000256" key="11">
    <source>
        <dbReference type="RuleBase" id="RU003781"/>
    </source>
</evidence>
<keyword evidence="7 10" id="KW-0546">Nucleotide metabolism</keyword>
<dbReference type="PANTHER" id="PTHR11067">
    <property type="entry name" value="INOSINE TRIPHOSPHATE PYROPHOSPHATASE/HAM1 PROTEIN"/>
    <property type="match status" value="1"/>
</dbReference>
<dbReference type="SUPFAM" id="SSF52972">
    <property type="entry name" value="ITPase-like"/>
    <property type="match status" value="1"/>
</dbReference>
<keyword evidence="5 10" id="KW-0378">Hydrolase</keyword>
<dbReference type="GO" id="GO:0000166">
    <property type="term" value="F:nucleotide binding"/>
    <property type="evidence" value="ECO:0007669"/>
    <property type="project" value="UniProtKB-KW"/>
</dbReference>
<evidence type="ECO:0000256" key="1">
    <source>
        <dbReference type="ARBA" id="ARBA00008023"/>
    </source>
</evidence>
<dbReference type="HAMAP" id="MF_03148">
    <property type="entry name" value="HAM1_NTPase"/>
    <property type="match status" value="1"/>
</dbReference>
<comment type="catalytic activity">
    <reaction evidence="10">
        <text>ITP + H2O = IMP + diphosphate + H(+)</text>
        <dbReference type="Rhea" id="RHEA:29399"/>
        <dbReference type="ChEBI" id="CHEBI:15377"/>
        <dbReference type="ChEBI" id="CHEBI:15378"/>
        <dbReference type="ChEBI" id="CHEBI:33019"/>
        <dbReference type="ChEBI" id="CHEBI:58053"/>
        <dbReference type="ChEBI" id="CHEBI:61402"/>
        <dbReference type="EC" id="3.6.1.66"/>
    </reaction>
</comment>
<feature type="binding site" evidence="10">
    <location>
        <position position="72"/>
    </location>
    <ligand>
        <name>Mg(2+)</name>
        <dbReference type="ChEBI" id="CHEBI:18420"/>
    </ligand>
</feature>
<dbReference type="GO" id="GO:0035870">
    <property type="term" value="F:dITP diphosphatase activity"/>
    <property type="evidence" value="ECO:0007669"/>
    <property type="project" value="UniProtKB-UniRule"/>
</dbReference>
<comment type="subcellular location">
    <subcellularLocation>
        <location evidence="10">Cytoplasm</location>
    </subcellularLocation>
    <subcellularLocation>
        <location evidence="10">Nucleus</location>
    </subcellularLocation>
</comment>
<dbReference type="OrthoDB" id="6288734at2759"/>
<evidence type="ECO:0000256" key="6">
    <source>
        <dbReference type="ARBA" id="ARBA00022842"/>
    </source>
</evidence>
<accession>A0A1X7R1Y4</accession>
<name>A0A1X7R1Y4_9SACH</name>
<evidence type="ECO:0000313" key="12">
    <source>
        <dbReference type="EMBL" id="SMN19450.1"/>
    </source>
</evidence>
<dbReference type="STRING" id="1789683.A0A1X7R1Y4"/>
<feature type="binding site" evidence="10">
    <location>
        <begin position="10"/>
        <end position="15"/>
    </location>
    <ligand>
        <name>ITP</name>
        <dbReference type="ChEBI" id="CHEBI:61402"/>
    </ligand>
</feature>
<dbReference type="GO" id="GO:0036220">
    <property type="term" value="F:ITP diphosphatase activity"/>
    <property type="evidence" value="ECO:0007669"/>
    <property type="project" value="UniProtKB-UniRule"/>
</dbReference>
<comment type="subunit">
    <text evidence="10">Homodimer.</text>
</comment>
<organism evidence="12 13">
    <name type="scientific">Maudiozyma saulgeensis</name>
    <dbReference type="NCBI Taxonomy" id="1789683"/>
    <lineage>
        <taxon>Eukaryota</taxon>
        <taxon>Fungi</taxon>
        <taxon>Dikarya</taxon>
        <taxon>Ascomycota</taxon>
        <taxon>Saccharomycotina</taxon>
        <taxon>Saccharomycetes</taxon>
        <taxon>Saccharomycetales</taxon>
        <taxon>Saccharomycetaceae</taxon>
        <taxon>Maudiozyma</taxon>
    </lineage>
</organism>
<proteinExistence type="inferred from homology"/>
<feature type="binding site" evidence="10">
    <location>
        <position position="172"/>
    </location>
    <ligand>
        <name>ITP</name>
        <dbReference type="ChEBI" id="CHEBI:61402"/>
    </ligand>
</feature>
<comment type="cofactor">
    <cofactor evidence="10">
        <name>Mg(2+)</name>
        <dbReference type="ChEBI" id="CHEBI:18420"/>
    </cofactor>
    <cofactor evidence="10">
        <name>Mn(2+)</name>
        <dbReference type="ChEBI" id="CHEBI:29035"/>
    </cofactor>
    <text evidence="10">Binds 1 divalent metal cation per subunit; can use either Mg(2+) or Mn(2+).</text>
</comment>
<keyword evidence="4 10" id="KW-0547">Nucleotide-binding</keyword>
<evidence type="ECO:0000256" key="7">
    <source>
        <dbReference type="ARBA" id="ARBA00023080"/>
    </source>
</evidence>
<evidence type="ECO:0000256" key="4">
    <source>
        <dbReference type="ARBA" id="ARBA00022741"/>
    </source>
</evidence>
<keyword evidence="3 10" id="KW-0479">Metal-binding</keyword>
<dbReference type="GO" id="GO:0005634">
    <property type="term" value="C:nucleus"/>
    <property type="evidence" value="ECO:0007669"/>
    <property type="project" value="UniProtKB-SubCell"/>
</dbReference>
<reference evidence="12 13" key="1">
    <citation type="submission" date="2017-04" db="EMBL/GenBank/DDBJ databases">
        <authorList>
            <person name="Afonso C.L."/>
            <person name="Miller P.J."/>
            <person name="Scott M.A."/>
            <person name="Spackman E."/>
            <person name="Goraichik I."/>
            <person name="Dimitrov K.M."/>
            <person name="Suarez D.L."/>
            <person name="Swayne D.E."/>
        </authorList>
    </citation>
    <scope>NUCLEOTIDE SEQUENCE [LARGE SCALE GENOMIC DNA]</scope>
</reference>